<reference evidence="2 3" key="1">
    <citation type="submission" date="2019-01" db="EMBL/GenBank/DDBJ databases">
        <title>Draft genome sequence of Psathyrella aberdarensis IHI B618.</title>
        <authorList>
            <person name="Buettner E."/>
            <person name="Kellner H."/>
        </authorList>
    </citation>
    <scope>NUCLEOTIDE SEQUENCE [LARGE SCALE GENOMIC DNA]</scope>
    <source>
        <strain evidence="2 3">IHI B618</strain>
    </source>
</reference>
<protein>
    <submittedName>
        <fullName evidence="2">Uncharacterized protein</fullName>
    </submittedName>
</protein>
<evidence type="ECO:0000256" key="1">
    <source>
        <dbReference type="SAM" id="MobiDB-lite"/>
    </source>
</evidence>
<evidence type="ECO:0000313" key="2">
    <source>
        <dbReference type="EMBL" id="RXW11766.1"/>
    </source>
</evidence>
<evidence type="ECO:0000313" key="3">
    <source>
        <dbReference type="Proteomes" id="UP000290288"/>
    </source>
</evidence>
<keyword evidence="3" id="KW-1185">Reference proteome</keyword>
<comment type="caution">
    <text evidence="2">The sequence shown here is derived from an EMBL/GenBank/DDBJ whole genome shotgun (WGS) entry which is preliminary data.</text>
</comment>
<accession>A0A4Q2D016</accession>
<name>A0A4Q2D016_9AGAR</name>
<dbReference type="AlphaFoldDB" id="A0A4Q2D016"/>
<proteinExistence type="predicted"/>
<feature type="region of interest" description="Disordered" evidence="1">
    <location>
        <begin position="1"/>
        <end position="43"/>
    </location>
</feature>
<organism evidence="2 3">
    <name type="scientific">Candolleomyces aberdarensis</name>
    <dbReference type="NCBI Taxonomy" id="2316362"/>
    <lineage>
        <taxon>Eukaryota</taxon>
        <taxon>Fungi</taxon>
        <taxon>Dikarya</taxon>
        <taxon>Basidiomycota</taxon>
        <taxon>Agaricomycotina</taxon>
        <taxon>Agaricomycetes</taxon>
        <taxon>Agaricomycetidae</taxon>
        <taxon>Agaricales</taxon>
        <taxon>Agaricineae</taxon>
        <taxon>Psathyrellaceae</taxon>
        <taxon>Candolleomyces</taxon>
    </lineage>
</organism>
<dbReference type="Proteomes" id="UP000290288">
    <property type="component" value="Unassembled WGS sequence"/>
</dbReference>
<dbReference type="EMBL" id="SDEE01001621">
    <property type="protein sequence ID" value="RXW11766.1"/>
    <property type="molecule type" value="Genomic_DNA"/>
</dbReference>
<gene>
    <name evidence="2" type="ORF">EST38_g14088</name>
</gene>
<feature type="compositionally biased region" description="Polar residues" evidence="1">
    <location>
        <begin position="11"/>
        <end position="34"/>
    </location>
</feature>
<dbReference type="OrthoDB" id="10443571at2759"/>
<sequence>MLAAAPLSLSGIESSSGQQTHRNIGSSSSLVSTHADSEVDPESITQLLEPNSIRNIIVVYQVAFQKASNKPSTPNSPVNYELEAATLLVEVVLDNYDRLCEESRRIVDKYIEWDPHQS</sequence>